<dbReference type="InterPro" id="IPR042485">
    <property type="entry name" value="T7SS_EccB_R3"/>
</dbReference>
<comment type="subcellular location">
    <subcellularLocation>
        <location evidence="1">Cell membrane</location>
        <topology evidence="1">Single-pass membrane protein</topology>
    </subcellularLocation>
</comment>
<evidence type="ECO:0000256" key="6">
    <source>
        <dbReference type="ARBA" id="ARBA00022801"/>
    </source>
</evidence>
<evidence type="ECO:0008006" key="12">
    <source>
        <dbReference type="Google" id="ProtNLM"/>
    </source>
</evidence>
<keyword evidence="11" id="KW-1185">Reference proteome</keyword>
<evidence type="ECO:0000256" key="4">
    <source>
        <dbReference type="ARBA" id="ARBA00022692"/>
    </source>
</evidence>
<comment type="similarity">
    <text evidence="2">Belongs to the EccB family.</text>
</comment>
<keyword evidence="4" id="KW-0812">Transmembrane</keyword>
<dbReference type="GO" id="GO:0005524">
    <property type="term" value="F:ATP binding"/>
    <property type="evidence" value="ECO:0007669"/>
    <property type="project" value="UniProtKB-KW"/>
</dbReference>
<keyword evidence="9" id="KW-0472">Membrane</keyword>
<keyword evidence="3" id="KW-1003">Cell membrane</keyword>
<keyword evidence="8" id="KW-1133">Transmembrane helix</keyword>
<dbReference type="InterPro" id="IPR007795">
    <property type="entry name" value="T7SS_EccB"/>
</dbReference>
<protein>
    <recommendedName>
        <fullName evidence="12">Type VII secretion protein EccB</fullName>
    </recommendedName>
</protein>
<dbReference type="GO" id="GO:0005886">
    <property type="term" value="C:plasma membrane"/>
    <property type="evidence" value="ECO:0007669"/>
    <property type="project" value="UniProtKB-SubCell"/>
</dbReference>
<reference evidence="10 11" key="1">
    <citation type="submission" date="2020-08" db="EMBL/GenBank/DDBJ databases">
        <title>Genome Sequencing of Nocardia wallacei strain FMUON74 and assembly.</title>
        <authorList>
            <person name="Toyokawa M."/>
            <person name="Uesaka K."/>
        </authorList>
    </citation>
    <scope>NUCLEOTIDE SEQUENCE [LARGE SCALE GENOMIC DNA]</scope>
    <source>
        <strain evidence="10 11">FMUON74</strain>
    </source>
</reference>
<dbReference type="NCBIfam" id="TIGR03919">
    <property type="entry name" value="T7SS_EccB"/>
    <property type="match status" value="1"/>
</dbReference>
<evidence type="ECO:0000256" key="8">
    <source>
        <dbReference type="ARBA" id="ARBA00022989"/>
    </source>
</evidence>
<evidence type="ECO:0000256" key="1">
    <source>
        <dbReference type="ARBA" id="ARBA00004162"/>
    </source>
</evidence>
<keyword evidence="5" id="KW-0547">Nucleotide-binding</keyword>
<sequence>MRRMEHALVRRDVRMLHDPMRSQSRAYVAGLVLALVALAGAGVLALLRPQGQIGDHKIVMGKDSGQIYAVVDGTVHPALNLASARLAVGDPAKPESVKESELAKKHLGALIGIPGAPSSLHFDTGGKGRAWTVCDQIKNDGSAAVTSTVIAGTPTLGDVASVAGHGQALLVAGKNATFLIYDNKRARVDTTDPAVVNALHIRDTPARPVSEGLLNAIPETLPIISPKINDPGGMPVHPVDSHRIGDVVHLSTDDTYYVVLHDGLQHISALTADIIRNASPTASQGNTEISAYTHSHTPTSTELPVADYPDSAPTIVTATDAPVACLQWKPLPTGTTNTGGGKQAELALITGRGLPLPDGTRPTQLAQSGQPGLVAQFYTTPGSGMFVQTTGIEPDSQRKDSQFYIADTGVRYGIKDADAAKALGMDAEKAKPEPAPWQIAGLLPGGPTLGREDAMVAHDGIAPDANPAPALVKPSQN</sequence>
<keyword evidence="7" id="KW-0067">ATP-binding</keyword>
<dbReference type="Gene3D" id="3.30.2390.20">
    <property type="entry name" value="Type VII secretion system EccB, repeat 1 domain"/>
    <property type="match status" value="1"/>
</dbReference>
<dbReference type="Gene3D" id="2.40.50.910">
    <property type="entry name" value="Type VII secretion system EccB, repeat 3 domain"/>
    <property type="match status" value="1"/>
</dbReference>
<evidence type="ECO:0000256" key="5">
    <source>
        <dbReference type="ARBA" id="ARBA00022741"/>
    </source>
</evidence>
<proteinExistence type="inferred from homology"/>
<evidence type="ECO:0000256" key="9">
    <source>
        <dbReference type="ARBA" id="ARBA00023136"/>
    </source>
</evidence>
<dbReference type="Pfam" id="PF05108">
    <property type="entry name" value="T7SS_ESX1_EccB"/>
    <property type="match status" value="1"/>
</dbReference>
<dbReference type="Proteomes" id="UP000516173">
    <property type="component" value="Chromosome"/>
</dbReference>
<evidence type="ECO:0000256" key="7">
    <source>
        <dbReference type="ARBA" id="ARBA00022840"/>
    </source>
</evidence>
<dbReference type="GO" id="GO:0016787">
    <property type="term" value="F:hydrolase activity"/>
    <property type="evidence" value="ECO:0007669"/>
    <property type="project" value="UniProtKB-KW"/>
</dbReference>
<dbReference type="PANTHER" id="PTHR40765">
    <property type="entry name" value="ESX-2 SECRETION SYSTEM ATPASE ECCB2"/>
    <property type="match status" value="1"/>
</dbReference>
<dbReference type="GO" id="GO:0005576">
    <property type="term" value="C:extracellular region"/>
    <property type="evidence" value="ECO:0007669"/>
    <property type="project" value="TreeGrafter"/>
</dbReference>
<dbReference type="PANTHER" id="PTHR40765:SF2">
    <property type="entry name" value="ESX-2 SECRETION SYSTEM ATPASE ECCB2"/>
    <property type="match status" value="1"/>
</dbReference>
<organism evidence="10 11">
    <name type="scientific">Nocardia wallacei</name>
    <dbReference type="NCBI Taxonomy" id="480035"/>
    <lineage>
        <taxon>Bacteria</taxon>
        <taxon>Bacillati</taxon>
        <taxon>Actinomycetota</taxon>
        <taxon>Actinomycetes</taxon>
        <taxon>Mycobacteriales</taxon>
        <taxon>Nocardiaceae</taxon>
        <taxon>Nocardia</taxon>
    </lineage>
</organism>
<gene>
    <name evidence="10" type="ORF">NWFMUON74_44260</name>
</gene>
<name>A0A7G1KU22_9NOCA</name>
<evidence type="ECO:0000313" key="10">
    <source>
        <dbReference type="EMBL" id="BCK56654.1"/>
    </source>
</evidence>
<evidence type="ECO:0000256" key="2">
    <source>
        <dbReference type="ARBA" id="ARBA00008149"/>
    </source>
</evidence>
<dbReference type="AlphaFoldDB" id="A0A7G1KU22"/>
<dbReference type="InterPro" id="IPR044857">
    <property type="entry name" value="T7SS_EccB_R1"/>
</dbReference>
<keyword evidence="6" id="KW-0378">Hydrolase</keyword>
<dbReference type="KEGG" id="nwl:NWFMUON74_44260"/>
<evidence type="ECO:0000256" key="3">
    <source>
        <dbReference type="ARBA" id="ARBA00022475"/>
    </source>
</evidence>
<dbReference type="EMBL" id="AP023396">
    <property type="protein sequence ID" value="BCK56654.1"/>
    <property type="molecule type" value="Genomic_DNA"/>
</dbReference>
<accession>A0A7G1KU22</accession>
<evidence type="ECO:0000313" key="11">
    <source>
        <dbReference type="Proteomes" id="UP000516173"/>
    </source>
</evidence>